<dbReference type="EMBL" id="UINC01004540">
    <property type="protein sequence ID" value="SVA15079.1"/>
    <property type="molecule type" value="Genomic_DNA"/>
</dbReference>
<evidence type="ECO:0000313" key="7">
    <source>
        <dbReference type="EMBL" id="SVA15079.1"/>
    </source>
</evidence>
<dbReference type="InterPro" id="IPR000597">
    <property type="entry name" value="Ribosomal_uL3"/>
</dbReference>
<dbReference type="FunFam" id="3.30.160.810:FF:000001">
    <property type="entry name" value="50S ribosomal protein L3"/>
    <property type="match status" value="1"/>
</dbReference>
<keyword evidence="2" id="KW-0699">rRNA-binding</keyword>
<evidence type="ECO:0000256" key="6">
    <source>
        <dbReference type="SAM" id="MobiDB-lite"/>
    </source>
</evidence>
<accession>A0A381TGY6</accession>
<dbReference type="GO" id="GO:0022625">
    <property type="term" value="C:cytosolic large ribosomal subunit"/>
    <property type="evidence" value="ECO:0007669"/>
    <property type="project" value="TreeGrafter"/>
</dbReference>
<keyword evidence="4" id="KW-0689">Ribosomal protein</keyword>
<dbReference type="NCBIfam" id="TIGR03625">
    <property type="entry name" value="L3_bact"/>
    <property type="match status" value="1"/>
</dbReference>
<dbReference type="Gene3D" id="3.30.160.810">
    <property type="match status" value="1"/>
</dbReference>
<dbReference type="PANTHER" id="PTHR11229:SF16">
    <property type="entry name" value="LARGE RIBOSOMAL SUBUNIT PROTEIN UL3C"/>
    <property type="match status" value="1"/>
</dbReference>
<name>A0A381TGY6_9ZZZZ</name>
<gene>
    <name evidence="7" type="ORF">METZ01_LOCUS67933</name>
</gene>
<keyword evidence="3" id="KW-0694">RNA-binding</keyword>
<organism evidence="7">
    <name type="scientific">marine metagenome</name>
    <dbReference type="NCBI Taxonomy" id="408172"/>
    <lineage>
        <taxon>unclassified sequences</taxon>
        <taxon>metagenomes</taxon>
        <taxon>ecological metagenomes</taxon>
    </lineage>
</organism>
<dbReference type="InterPro" id="IPR019927">
    <property type="entry name" value="Ribosomal_uL3_bac/org-type"/>
</dbReference>
<dbReference type="GO" id="GO:0006412">
    <property type="term" value="P:translation"/>
    <property type="evidence" value="ECO:0007669"/>
    <property type="project" value="InterPro"/>
</dbReference>
<feature type="region of interest" description="Disordered" evidence="6">
    <location>
        <begin position="128"/>
        <end position="152"/>
    </location>
</feature>
<dbReference type="SUPFAM" id="SSF50447">
    <property type="entry name" value="Translation proteins"/>
    <property type="match status" value="1"/>
</dbReference>
<protein>
    <recommendedName>
        <fullName evidence="8">50S ribosomal protein L3</fullName>
    </recommendedName>
</protein>
<dbReference type="HAMAP" id="MF_01325_B">
    <property type="entry name" value="Ribosomal_uL3_B"/>
    <property type="match status" value="1"/>
</dbReference>
<dbReference type="GO" id="GO:0003735">
    <property type="term" value="F:structural constituent of ribosome"/>
    <property type="evidence" value="ECO:0007669"/>
    <property type="project" value="InterPro"/>
</dbReference>
<evidence type="ECO:0000256" key="4">
    <source>
        <dbReference type="ARBA" id="ARBA00022980"/>
    </source>
</evidence>
<reference evidence="7" key="1">
    <citation type="submission" date="2018-05" db="EMBL/GenBank/DDBJ databases">
        <authorList>
            <person name="Lanie J.A."/>
            <person name="Ng W.-L."/>
            <person name="Kazmierczak K.M."/>
            <person name="Andrzejewski T.M."/>
            <person name="Davidsen T.M."/>
            <person name="Wayne K.J."/>
            <person name="Tettelin H."/>
            <person name="Glass J.I."/>
            <person name="Rusch D."/>
            <person name="Podicherti R."/>
            <person name="Tsui H.-C.T."/>
            <person name="Winkler M.E."/>
        </authorList>
    </citation>
    <scope>NUCLEOTIDE SEQUENCE</scope>
</reference>
<evidence type="ECO:0000256" key="1">
    <source>
        <dbReference type="ARBA" id="ARBA00006540"/>
    </source>
</evidence>
<evidence type="ECO:0000256" key="5">
    <source>
        <dbReference type="ARBA" id="ARBA00023274"/>
    </source>
</evidence>
<comment type="similarity">
    <text evidence="1">Belongs to the universal ribosomal protein uL3 family.</text>
</comment>
<dbReference type="Pfam" id="PF00297">
    <property type="entry name" value="Ribosomal_L3"/>
    <property type="match status" value="1"/>
</dbReference>
<keyword evidence="5" id="KW-0687">Ribonucleoprotein</keyword>
<evidence type="ECO:0000256" key="3">
    <source>
        <dbReference type="ARBA" id="ARBA00022884"/>
    </source>
</evidence>
<sequence length="205" mass="22056">MRGLIGKKMGMTRVFDENGNVVPVTVLQAGPCTVTQVKTSEKDGYEAVQVGFGKRNVKHTSKPLQGHFDSAGVESKKILVEFDKVPGFDYQTGQVFHIGLFKEGDFVRVSGTSKGKGFTGVIKRHNFSRQKKTHGTGHTERAPGSIGQASDPSRVFPGMKMAGHHGNAKVTVENLQVVKVDKENNQLLVKGAVPGAKNGTVVISK</sequence>
<dbReference type="InterPro" id="IPR009000">
    <property type="entry name" value="Transl_B-barrel_sf"/>
</dbReference>
<dbReference type="FunFam" id="2.40.30.10:FF:000004">
    <property type="entry name" value="50S ribosomal protein L3"/>
    <property type="match status" value="1"/>
</dbReference>
<evidence type="ECO:0000256" key="2">
    <source>
        <dbReference type="ARBA" id="ARBA00022730"/>
    </source>
</evidence>
<evidence type="ECO:0008006" key="8">
    <source>
        <dbReference type="Google" id="ProtNLM"/>
    </source>
</evidence>
<dbReference type="Gene3D" id="2.40.30.10">
    <property type="entry name" value="Translation factors"/>
    <property type="match status" value="1"/>
</dbReference>
<dbReference type="PANTHER" id="PTHR11229">
    <property type="entry name" value="50S RIBOSOMAL PROTEIN L3"/>
    <property type="match status" value="1"/>
</dbReference>
<dbReference type="AlphaFoldDB" id="A0A381TGY6"/>
<proteinExistence type="inferred from homology"/>
<dbReference type="GO" id="GO:0019843">
    <property type="term" value="F:rRNA binding"/>
    <property type="evidence" value="ECO:0007669"/>
    <property type="project" value="UniProtKB-KW"/>
</dbReference>